<dbReference type="EMBL" id="CAJHIT010000002">
    <property type="protein sequence ID" value="CAD6500117.1"/>
    <property type="molecule type" value="Genomic_DNA"/>
</dbReference>
<sequence length="42" mass="4641">SARAKSAPAIKYPELKSFLKNQKSVHKSSQGLSAIYFTNTSR</sequence>
<name>A0A9W4D1A4_BLUGR</name>
<proteinExistence type="predicted"/>
<dbReference type="AlphaFoldDB" id="A0A9W4D1A4"/>
<dbReference type="Proteomes" id="UP000683417">
    <property type="component" value="Unassembled WGS sequence"/>
</dbReference>
<comment type="caution">
    <text evidence="1">The sequence shown here is derived from an EMBL/GenBank/DDBJ whole genome shotgun (WGS) entry which is preliminary data.</text>
</comment>
<organism evidence="1 2">
    <name type="scientific">Blumeria graminis f. sp. triticale</name>
    <dbReference type="NCBI Taxonomy" id="1689686"/>
    <lineage>
        <taxon>Eukaryota</taxon>
        <taxon>Fungi</taxon>
        <taxon>Dikarya</taxon>
        <taxon>Ascomycota</taxon>
        <taxon>Pezizomycotina</taxon>
        <taxon>Leotiomycetes</taxon>
        <taxon>Erysiphales</taxon>
        <taxon>Erysiphaceae</taxon>
        <taxon>Blumeria</taxon>
    </lineage>
</organism>
<feature type="non-terminal residue" evidence="1">
    <location>
        <position position="1"/>
    </location>
</feature>
<evidence type="ECO:0000313" key="1">
    <source>
        <dbReference type="EMBL" id="CAD6500117.1"/>
    </source>
</evidence>
<gene>
    <name evidence="1" type="ORF">BGTH12_LOCUS1475</name>
</gene>
<evidence type="ECO:0000313" key="2">
    <source>
        <dbReference type="Proteomes" id="UP000683417"/>
    </source>
</evidence>
<accession>A0A9W4D1A4</accession>
<reference evidence="1" key="1">
    <citation type="submission" date="2020-10" db="EMBL/GenBank/DDBJ databases">
        <authorList>
            <person name="Muller C M."/>
        </authorList>
    </citation>
    <scope>NUCLEOTIDE SEQUENCE</scope>
    <source>
        <strain evidence="1">THUN-12</strain>
    </source>
</reference>
<protein>
    <submittedName>
        <fullName evidence="1">BgTH12-04220</fullName>
    </submittedName>
</protein>